<accession>A0A0G0Z823</accession>
<sequence>MTKLLIHFRKFRLENIGLLSLMFKSKIIYIFQEIGILRQPKIFILGDSHAFSFTHQKSRIIYMGPRTAHQLFNKNVETHLKTIKDKKEAIIIFIFGEIDCRIHIFSKYMDSKKKLSLNFLVSQTVFSYVKAIIKIRAIGYNVAALSIVPSGNQPNIYGYKYYATEKTRQKITKIFNQKLQEACAFHKIRFINIFNQLTDDQRIDRIHFKSSVFKYLASHIFP</sequence>
<dbReference type="EMBL" id="LCDB01000003">
    <property type="protein sequence ID" value="KKS44784.1"/>
    <property type="molecule type" value="Genomic_DNA"/>
</dbReference>
<dbReference type="Gene3D" id="3.40.50.1110">
    <property type="entry name" value="SGNH hydrolase"/>
    <property type="match status" value="1"/>
</dbReference>
<evidence type="ECO:0000313" key="1">
    <source>
        <dbReference type="EMBL" id="KKS44784.1"/>
    </source>
</evidence>
<dbReference type="SUPFAM" id="SSF52266">
    <property type="entry name" value="SGNH hydrolase"/>
    <property type="match status" value="1"/>
</dbReference>
<protein>
    <recommendedName>
        <fullName evidence="3">SGNH hydrolase-type esterase domain-containing protein</fullName>
    </recommendedName>
</protein>
<proteinExistence type="predicted"/>
<dbReference type="AlphaFoldDB" id="A0A0G0Z823"/>
<comment type="caution">
    <text evidence="1">The sequence shown here is derived from an EMBL/GenBank/DDBJ whole genome shotgun (WGS) entry which is preliminary data.</text>
</comment>
<dbReference type="Proteomes" id="UP000033986">
    <property type="component" value="Unassembled WGS sequence"/>
</dbReference>
<evidence type="ECO:0008006" key="3">
    <source>
        <dbReference type="Google" id="ProtNLM"/>
    </source>
</evidence>
<name>A0A0G0Z823_9BACT</name>
<dbReference type="InterPro" id="IPR036514">
    <property type="entry name" value="SGNH_hydro_sf"/>
</dbReference>
<reference evidence="1 2" key="1">
    <citation type="journal article" date="2015" name="Nature">
        <title>rRNA introns, odd ribosomes, and small enigmatic genomes across a large radiation of phyla.</title>
        <authorList>
            <person name="Brown C.T."/>
            <person name="Hug L.A."/>
            <person name="Thomas B.C."/>
            <person name="Sharon I."/>
            <person name="Castelle C.J."/>
            <person name="Singh A."/>
            <person name="Wilkins M.J."/>
            <person name="Williams K.H."/>
            <person name="Banfield J.F."/>
        </authorList>
    </citation>
    <scope>NUCLEOTIDE SEQUENCE [LARGE SCALE GENOMIC DNA]</scope>
</reference>
<organism evidence="1 2">
    <name type="scientific">Candidatus Azambacteria bacterium GW2011_GWB1_42_17</name>
    <dbReference type="NCBI Taxonomy" id="1618615"/>
    <lineage>
        <taxon>Bacteria</taxon>
        <taxon>Candidatus Azamiibacteriota</taxon>
    </lineage>
</organism>
<gene>
    <name evidence="1" type="ORF">UV07_C0003G0019</name>
</gene>
<evidence type="ECO:0000313" key="2">
    <source>
        <dbReference type="Proteomes" id="UP000033986"/>
    </source>
</evidence>